<protein>
    <submittedName>
        <fullName evidence="2 3">Uncharacterized protein</fullName>
    </submittedName>
</protein>
<dbReference type="EMBL" id="ADBL01002979">
    <property type="status" value="NOT_ANNOTATED_CDS"/>
    <property type="molecule type" value="Genomic_DNA"/>
</dbReference>
<keyword evidence="4" id="KW-1185">Reference proteome</keyword>
<sequence length="180" mass="19546">MRGRLASKRDLAKTVKRKQQRTTEPRNKANVQMGLSRRSLTGSNGRRLALFQQPQGGDSKALKKKKKKEILPRPSRNHAQPPQGPNGPNGTRGPSGRPVGGEPKRSRAQMRDGLSVGRWNCAQQIPPTVAVLLLPRLRHDMYALGSIEGLGAWPTDLFAPNSPAGLPLSARLAAVATSNR</sequence>
<dbReference type="VEuPathDB" id="FungiDB:MAPG_11933"/>
<evidence type="ECO:0000313" key="3">
    <source>
        <dbReference type="EnsemblFungi" id="MAPG_11933T0"/>
    </source>
</evidence>
<dbReference type="AlphaFoldDB" id="A0A0C4EGI4"/>
<name>A0A0C4EGI4_MAGP6</name>
<reference evidence="2" key="3">
    <citation type="submission" date="2011-03" db="EMBL/GenBank/DDBJ databases">
        <title>Annotation of Magnaporthe poae ATCC 64411.</title>
        <authorList>
            <person name="Ma L.-J."/>
            <person name="Dead R."/>
            <person name="Young S.K."/>
            <person name="Zeng Q."/>
            <person name="Gargeya S."/>
            <person name="Fitzgerald M."/>
            <person name="Haas B."/>
            <person name="Abouelleil A."/>
            <person name="Alvarado L."/>
            <person name="Arachchi H.M."/>
            <person name="Berlin A."/>
            <person name="Brown A."/>
            <person name="Chapman S.B."/>
            <person name="Chen Z."/>
            <person name="Dunbar C."/>
            <person name="Freedman E."/>
            <person name="Gearin G."/>
            <person name="Gellesch M."/>
            <person name="Goldberg J."/>
            <person name="Griggs A."/>
            <person name="Gujja S."/>
            <person name="Heiman D."/>
            <person name="Howarth C."/>
            <person name="Larson L."/>
            <person name="Lui A."/>
            <person name="MacDonald P.J.P."/>
            <person name="Mehta T."/>
            <person name="Montmayeur A."/>
            <person name="Murphy C."/>
            <person name="Neiman D."/>
            <person name="Pearson M."/>
            <person name="Priest M."/>
            <person name="Roberts A."/>
            <person name="Saif S."/>
            <person name="Shea T."/>
            <person name="Shenoy N."/>
            <person name="Sisk P."/>
            <person name="Stolte C."/>
            <person name="Sykes S."/>
            <person name="Yandava C."/>
            <person name="Wortman J."/>
            <person name="Nusbaum C."/>
            <person name="Birren B."/>
        </authorList>
    </citation>
    <scope>NUCLEOTIDE SEQUENCE</scope>
    <source>
        <strain evidence="2">ATCC 64411</strain>
    </source>
</reference>
<organism evidence="3 4">
    <name type="scientific">Magnaporthiopsis poae (strain ATCC 64411 / 73-15)</name>
    <name type="common">Kentucky bluegrass fungus</name>
    <name type="synonym">Magnaporthe poae</name>
    <dbReference type="NCBI Taxonomy" id="644358"/>
    <lineage>
        <taxon>Eukaryota</taxon>
        <taxon>Fungi</taxon>
        <taxon>Dikarya</taxon>
        <taxon>Ascomycota</taxon>
        <taxon>Pezizomycotina</taxon>
        <taxon>Sordariomycetes</taxon>
        <taxon>Sordariomycetidae</taxon>
        <taxon>Magnaporthales</taxon>
        <taxon>Magnaporthaceae</taxon>
        <taxon>Magnaporthiopsis</taxon>
    </lineage>
</organism>
<reference evidence="3" key="4">
    <citation type="journal article" date="2015" name="G3 (Bethesda)">
        <title>Genome sequences of three phytopathogenic species of the Magnaporthaceae family of fungi.</title>
        <authorList>
            <person name="Okagaki L.H."/>
            <person name="Nunes C.C."/>
            <person name="Sailsbery J."/>
            <person name="Clay B."/>
            <person name="Brown D."/>
            <person name="John T."/>
            <person name="Oh Y."/>
            <person name="Young N."/>
            <person name="Fitzgerald M."/>
            <person name="Haas B.J."/>
            <person name="Zeng Q."/>
            <person name="Young S."/>
            <person name="Adiconis X."/>
            <person name="Fan L."/>
            <person name="Levin J.Z."/>
            <person name="Mitchell T.K."/>
            <person name="Okubara P.A."/>
            <person name="Farman M.L."/>
            <person name="Kohn L.M."/>
            <person name="Birren B."/>
            <person name="Ma L.-J."/>
            <person name="Dean R.A."/>
        </authorList>
    </citation>
    <scope>NUCLEOTIDE SEQUENCE</scope>
    <source>
        <strain evidence="3">ATCC 64411 / 73-15</strain>
    </source>
</reference>
<feature type="compositionally biased region" description="Low complexity" evidence="1">
    <location>
        <begin position="86"/>
        <end position="97"/>
    </location>
</feature>
<reference evidence="3" key="5">
    <citation type="submission" date="2015-06" db="UniProtKB">
        <authorList>
            <consortium name="EnsemblFungi"/>
        </authorList>
    </citation>
    <scope>IDENTIFICATION</scope>
    <source>
        <strain evidence="3">ATCC 64411</strain>
    </source>
</reference>
<evidence type="ECO:0000256" key="1">
    <source>
        <dbReference type="SAM" id="MobiDB-lite"/>
    </source>
</evidence>
<reference evidence="2" key="1">
    <citation type="submission" date="2010-05" db="EMBL/GenBank/DDBJ databases">
        <title>The Genome Sequence of Magnaporthe poae strain ATCC 64411.</title>
        <authorList>
            <consortium name="The Broad Institute Genome Sequencing Platform"/>
            <consortium name="Broad Institute Genome Sequencing Center for Infectious Disease"/>
            <person name="Ma L.-J."/>
            <person name="Dead R."/>
            <person name="Young S."/>
            <person name="Zeng Q."/>
            <person name="Koehrsen M."/>
            <person name="Alvarado L."/>
            <person name="Berlin A."/>
            <person name="Chapman S.B."/>
            <person name="Chen Z."/>
            <person name="Freedman E."/>
            <person name="Gellesch M."/>
            <person name="Goldberg J."/>
            <person name="Griggs A."/>
            <person name="Gujja S."/>
            <person name="Heilman E.R."/>
            <person name="Heiman D."/>
            <person name="Hepburn T."/>
            <person name="Howarth C."/>
            <person name="Jen D."/>
            <person name="Larson L."/>
            <person name="Mehta T."/>
            <person name="Neiman D."/>
            <person name="Pearson M."/>
            <person name="Roberts A."/>
            <person name="Saif S."/>
            <person name="Shea T."/>
            <person name="Shenoy N."/>
            <person name="Sisk P."/>
            <person name="Stolte C."/>
            <person name="Sykes S."/>
            <person name="Walk T."/>
            <person name="White J."/>
            <person name="Yandava C."/>
            <person name="Haas B."/>
            <person name="Nusbaum C."/>
            <person name="Birren B."/>
        </authorList>
    </citation>
    <scope>NUCLEOTIDE SEQUENCE</scope>
    <source>
        <strain evidence="2">ATCC 64411</strain>
    </source>
</reference>
<dbReference type="EMBL" id="GL877047">
    <property type="protein sequence ID" value="KLU92990.1"/>
    <property type="molecule type" value="Genomic_DNA"/>
</dbReference>
<dbReference type="Proteomes" id="UP000011715">
    <property type="component" value="Unassembled WGS sequence"/>
</dbReference>
<proteinExistence type="predicted"/>
<feature type="region of interest" description="Disordered" evidence="1">
    <location>
        <begin position="1"/>
        <end position="111"/>
    </location>
</feature>
<gene>
    <name evidence="2" type="ORF">MAPG_11933</name>
</gene>
<accession>A0A0C4EGI4</accession>
<evidence type="ECO:0000313" key="2">
    <source>
        <dbReference type="EMBL" id="KLU92990.1"/>
    </source>
</evidence>
<reference evidence="4" key="2">
    <citation type="submission" date="2010-05" db="EMBL/GenBank/DDBJ databases">
        <title>The genome sequence of Magnaporthe poae strain ATCC 64411.</title>
        <authorList>
            <person name="Ma L.-J."/>
            <person name="Dead R."/>
            <person name="Young S."/>
            <person name="Zeng Q."/>
            <person name="Koehrsen M."/>
            <person name="Alvarado L."/>
            <person name="Berlin A."/>
            <person name="Chapman S.B."/>
            <person name="Chen Z."/>
            <person name="Freedman E."/>
            <person name="Gellesch M."/>
            <person name="Goldberg J."/>
            <person name="Griggs A."/>
            <person name="Gujja S."/>
            <person name="Heilman E.R."/>
            <person name="Heiman D."/>
            <person name="Hepburn T."/>
            <person name="Howarth C."/>
            <person name="Jen D."/>
            <person name="Larson L."/>
            <person name="Mehta T."/>
            <person name="Neiman D."/>
            <person name="Pearson M."/>
            <person name="Roberts A."/>
            <person name="Saif S."/>
            <person name="Shea T."/>
            <person name="Shenoy N."/>
            <person name="Sisk P."/>
            <person name="Stolte C."/>
            <person name="Sykes S."/>
            <person name="Walk T."/>
            <person name="White J."/>
            <person name="Yandava C."/>
            <person name="Haas B."/>
            <person name="Nusbaum C."/>
            <person name="Birren B."/>
        </authorList>
    </citation>
    <scope>NUCLEOTIDE SEQUENCE [LARGE SCALE GENOMIC DNA]</scope>
    <source>
        <strain evidence="4">ATCC 64411 / 73-15</strain>
    </source>
</reference>
<dbReference type="EnsemblFungi" id="MAPG_11933T0">
    <property type="protein sequence ID" value="MAPG_11933T0"/>
    <property type="gene ID" value="MAPG_11933"/>
</dbReference>
<evidence type="ECO:0000313" key="4">
    <source>
        <dbReference type="Proteomes" id="UP000011715"/>
    </source>
</evidence>